<evidence type="ECO:0000256" key="5">
    <source>
        <dbReference type="ARBA" id="ARBA00022763"/>
    </source>
</evidence>
<evidence type="ECO:0000256" key="7">
    <source>
        <dbReference type="ARBA" id="ARBA00034003"/>
    </source>
</evidence>
<dbReference type="Pfam" id="PF01068">
    <property type="entry name" value="DNA_ligase_A_M"/>
    <property type="match status" value="1"/>
</dbReference>
<evidence type="ECO:0000259" key="8">
    <source>
        <dbReference type="Pfam" id="PF01068"/>
    </source>
</evidence>
<accession>A0A8I1X5W5</accession>
<dbReference type="AlphaFoldDB" id="A0A8I1X5W5"/>
<proteinExistence type="predicted"/>
<dbReference type="GO" id="GO:0006260">
    <property type="term" value="P:DNA replication"/>
    <property type="evidence" value="ECO:0007669"/>
    <property type="project" value="UniProtKB-KW"/>
</dbReference>
<dbReference type="InterPro" id="IPR012310">
    <property type="entry name" value="DNA_ligase_ATP-dep_cent"/>
</dbReference>
<dbReference type="InterPro" id="IPR012340">
    <property type="entry name" value="NA-bd_OB-fold"/>
</dbReference>
<dbReference type="InterPro" id="IPR012309">
    <property type="entry name" value="DNA_ligase_ATP-dep_C"/>
</dbReference>
<evidence type="ECO:0000256" key="6">
    <source>
        <dbReference type="ARBA" id="ARBA00023204"/>
    </source>
</evidence>
<dbReference type="Proteomes" id="UP000666562">
    <property type="component" value="Unassembled WGS sequence"/>
</dbReference>
<dbReference type="EMBL" id="JAAORC010000002">
    <property type="protein sequence ID" value="MBO8223118.1"/>
    <property type="molecule type" value="Genomic_DNA"/>
</dbReference>
<evidence type="ECO:0000256" key="2">
    <source>
        <dbReference type="ARBA" id="ARBA00012727"/>
    </source>
</evidence>
<dbReference type="InterPro" id="IPR050326">
    <property type="entry name" value="NAD_dep_DNA_ligaseB"/>
</dbReference>
<keyword evidence="6" id="KW-0234">DNA repair</keyword>
<keyword evidence="3" id="KW-0436">Ligase</keyword>
<feature type="domain" description="ATP-dependent DNA ligase family profile" evidence="8">
    <location>
        <begin position="33"/>
        <end position="199"/>
    </location>
</feature>
<dbReference type="GO" id="GO:0006310">
    <property type="term" value="P:DNA recombination"/>
    <property type="evidence" value="ECO:0007669"/>
    <property type="project" value="InterPro"/>
</dbReference>
<evidence type="ECO:0000313" key="11">
    <source>
        <dbReference type="Proteomes" id="UP000666562"/>
    </source>
</evidence>
<dbReference type="PANTHER" id="PTHR47810">
    <property type="entry name" value="DNA LIGASE"/>
    <property type="match status" value="1"/>
</dbReference>
<keyword evidence="5" id="KW-0227">DNA damage</keyword>
<organism evidence="10 11">
    <name type="scientific">Prochlorococcus marinus str. XMU1401</name>
    <dbReference type="NCBI Taxonomy" id="2052594"/>
    <lineage>
        <taxon>Bacteria</taxon>
        <taxon>Bacillati</taxon>
        <taxon>Cyanobacteriota</taxon>
        <taxon>Cyanophyceae</taxon>
        <taxon>Synechococcales</taxon>
        <taxon>Prochlorococcaceae</taxon>
        <taxon>Prochlorococcus</taxon>
    </lineage>
</organism>
<dbReference type="SUPFAM" id="SSF50249">
    <property type="entry name" value="Nucleic acid-binding proteins"/>
    <property type="match status" value="1"/>
</dbReference>
<evidence type="ECO:0000259" key="9">
    <source>
        <dbReference type="Pfam" id="PF04679"/>
    </source>
</evidence>
<dbReference type="Gene3D" id="3.30.470.30">
    <property type="entry name" value="DNA ligase/mRNA capping enzyme"/>
    <property type="match status" value="1"/>
</dbReference>
<dbReference type="PANTHER" id="PTHR47810:SF1">
    <property type="entry name" value="DNA LIGASE B"/>
    <property type="match status" value="1"/>
</dbReference>
<protein>
    <recommendedName>
        <fullName evidence="2">DNA ligase (ATP)</fullName>
        <ecNumber evidence="2">6.5.1.1</ecNumber>
    </recommendedName>
</protein>
<dbReference type="RefSeq" id="WP_100883812.1">
    <property type="nucleotide sequence ID" value="NZ_JAAORC010000002.1"/>
</dbReference>
<dbReference type="Gene3D" id="2.40.50.140">
    <property type="entry name" value="Nucleic acid-binding proteins"/>
    <property type="match status" value="1"/>
</dbReference>
<dbReference type="SUPFAM" id="SSF56091">
    <property type="entry name" value="DNA ligase/mRNA capping enzyme, catalytic domain"/>
    <property type="match status" value="1"/>
</dbReference>
<name>A0A8I1X5W5_PROMR</name>
<evidence type="ECO:0000256" key="3">
    <source>
        <dbReference type="ARBA" id="ARBA00022598"/>
    </source>
</evidence>
<feature type="domain" description="DNA ligase ATP-dependent C-terminal" evidence="9">
    <location>
        <begin position="220"/>
        <end position="336"/>
    </location>
</feature>
<dbReference type="Pfam" id="PF04679">
    <property type="entry name" value="DNA_ligase_A_C"/>
    <property type="match status" value="1"/>
</dbReference>
<evidence type="ECO:0000256" key="4">
    <source>
        <dbReference type="ARBA" id="ARBA00022705"/>
    </source>
</evidence>
<sequence>MTEVINFESIAKNYKCAVAAKYRPLKPGEISSLPQGDIYVSKKIDGELWLAYIDKEGAKLFAKGGRFINEGEMIESLKGCLPKNIDSLILAGELYVQNNKRERVGDVAKAISEKDFNILSFAVFDLVKIEGKTLPLNYEKRLDELQIIFKTKKNNLKVVETSKFNDKNSIKDFYEKCVNQENSEGIIARTSTEITYKIKPSISLDALVIGFTNKVNEPEKVRSILLGLKRRDGSFQLLGACGNFLGELRENLYNKLIRIECDSNFRHSSSDGNLYRFVKPELVLEVKSTEIQTEDSNAKRIRRMVLDFKDNAWQPLALSDCVSLIHPVIVRERDDKISDETDVRISQIESFMDSNQTEEKVQKLLLPKSKILDRKVWTKEGKNGKSIRKIITLQTFKSNIWSGWPEWIVFYSDYSQGRKSPLDRKLKTARTKEEADEIAKNLIDSNIKKGWAIKN</sequence>
<reference evidence="10" key="1">
    <citation type="submission" date="2020-03" db="EMBL/GenBank/DDBJ databases">
        <title>Genome differentiation and subclade ecological adaptation of Prochlorococcus HLII clade in the global ocean.</title>
        <authorList>
            <person name="Yan W."/>
            <person name="Fen X."/>
            <person name="Zhang W."/>
        </authorList>
    </citation>
    <scope>NUCLEOTIDE SEQUENCE</scope>
    <source>
        <strain evidence="10">XMU1401</strain>
    </source>
</reference>
<dbReference type="GO" id="GO:0005524">
    <property type="term" value="F:ATP binding"/>
    <property type="evidence" value="ECO:0007669"/>
    <property type="project" value="InterPro"/>
</dbReference>
<comment type="catalytic activity">
    <reaction evidence="7">
        <text>ATP + (deoxyribonucleotide)n-3'-hydroxyl + 5'-phospho-(deoxyribonucleotide)m = (deoxyribonucleotide)n+m + AMP + diphosphate.</text>
        <dbReference type="EC" id="6.5.1.1"/>
    </reaction>
</comment>
<dbReference type="GO" id="GO:0003910">
    <property type="term" value="F:DNA ligase (ATP) activity"/>
    <property type="evidence" value="ECO:0007669"/>
    <property type="project" value="UniProtKB-EC"/>
</dbReference>
<gene>
    <name evidence="10" type="ORF">HA142_06285</name>
</gene>
<dbReference type="EC" id="6.5.1.1" evidence="2"/>
<comment type="caution">
    <text evidence="10">The sequence shown here is derived from an EMBL/GenBank/DDBJ whole genome shotgun (WGS) entry which is preliminary data.</text>
</comment>
<keyword evidence="4" id="KW-0235">DNA replication</keyword>
<evidence type="ECO:0000256" key="1">
    <source>
        <dbReference type="ARBA" id="ARBA00001968"/>
    </source>
</evidence>
<evidence type="ECO:0000313" key="10">
    <source>
        <dbReference type="EMBL" id="MBO8223118.1"/>
    </source>
</evidence>
<comment type="cofactor">
    <cofactor evidence="1">
        <name>a divalent metal cation</name>
        <dbReference type="ChEBI" id="CHEBI:60240"/>
    </cofactor>
</comment>
<dbReference type="GO" id="GO:0006281">
    <property type="term" value="P:DNA repair"/>
    <property type="evidence" value="ECO:0007669"/>
    <property type="project" value="UniProtKB-KW"/>
</dbReference>